<comment type="caution">
    <text evidence="2">The sequence shown here is derived from an EMBL/GenBank/DDBJ whole genome shotgun (WGS) entry which is preliminary data.</text>
</comment>
<keyword evidence="3" id="KW-1185">Reference proteome</keyword>
<evidence type="ECO:0000313" key="2">
    <source>
        <dbReference type="EMBL" id="KHS46977.1"/>
    </source>
</evidence>
<evidence type="ECO:0000313" key="3">
    <source>
        <dbReference type="Proteomes" id="UP000031338"/>
    </source>
</evidence>
<dbReference type="RefSeq" id="WP_039333574.1">
    <property type="nucleotide sequence ID" value="NZ_JRVC01000007.1"/>
</dbReference>
<dbReference type="GO" id="GO:0016787">
    <property type="term" value="F:hydrolase activity"/>
    <property type="evidence" value="ECO:0007669"/>
    <property type="project" value="UniProtKB-KW"/>
</dbReference>
<feature type="signal peptide" evidence="1">
    <location>
        <begin position="1"/>
        <end position="21"/>
    </location>
</feature>
<proteinExistence type="predicted"/>
<dbReference type="PROSITE" id="PS51257">
    <property type="entry name" value="PROKAR_LIPOPROTEIN"/>
    <property type="match status" value="1"/>
</dbReference>
<sequence length="237" mass="25730">MLRRALLPAIFAILACQPVLAREVTTREVTTRTWVENGVTWTETTVVEVEEPGSERIAGLPRADVKGVASFGPFEVLDGSRAALVAETDSYSPADFQKMLRAFPGIRMLEMPDCPGTVDDHANLRLGRMIRARGIATRVPEHGSVRSGAVELFLAGASRSAAPDAEFVVHSWIDDEGLEPDDFSASDPVNRAYLDYYREMGLGPDKASAFYALTNSVPNDQILTLGTADLAQYAALD</sequence>
<evidence type="ECO:0000256" key="1">
    <source>
        <dbReference type="SAM" id="SignalP"/>
    </source>
</evidence>
<keyword evidence="1" id="KW-0732">Signal</keyword>
<accession>A0A0B9ACD3</accession>
<dbReference type="PATRIC" id="fig|48936.3.peg.1825"/>
<keyword evidence="2" id="KW-0378">Hydrolase</keyword>
<feature type="chain" id="PRO_5002127713" evidence="1">
    <location>
        <begin position="22"/>
        <end position="237"/>
    </location>
</feature>
<dbReference type="STRING" id="48936.NJ75_01813"/>
<dbReference type="EMBL" id="JRVC01000007">
    <property type="protein sequence ID" value="KHS46977.1"/>
    <property type="molecule type" value="Genomic_DNA"/>
</dbReference>
<protein>
    <submittedName>
        <fullName evidence="2">Alpha/beta hydrolase</fullName>
    </submittedName>
</protein>
<dbReference type="Proteomes" id="UP000031338">
    <property type="component" value="Unassembled WGS sequence"/>
</dbReference>
<organism evidence="2 3">
    <name type="scientific">Novosphingobium subterraneum</name>
    <dbReference type="NCBI Taxonomy" id="48936"/>
    <lineage>
        <taxon>Bacteria</taxon>
        <taxon>Pseudomonadati</taxon>
        <taxon>Pseudomonadota</taxon>
        <taxon>Alphaproteobacteria</taxon>
        <taxon>Sphingomonadales</taxon>
        <taxon>Sphingomonadaceae</taxon>
        <taxon>Novosphingobium</taxon>
    </lineage>
</organism>
<dbReference type="AlphaFoldDB" id="A0A0B9ACD3"/>
<reference evidence="2 3" key="1">
    <citation type="submission" date="2014-10" db="EMBL/GenBank/DDBJ databases">
        <title>Draft genome sequence of Novosphingobium subterraneum DSM 12447.</title>
        <authorList>
            <person name="Gan H.M."/>
            <person name="Gan H.Y."/>
            <person name="Savka M.A."/>
        </authorList>
    </citation>
    <scope>NUCLEOTIDE SEQUENCE [LARGE SCALE GENOMIC DNA]</scope>
    <source>
        <strain evidence="2 3">DSM 12447</strain>
    </source>
</reference>
<name>A0A0B9ACD3_9SPHN</name>
<gene>
    <name evidence="2" type="ORF">NJ75_01813</name>
</gene>